<proteinExistence type="predicted"/>
<comment type="caution">
    <text evidence="2">The sequence shown here is derived from an EMBL/GenBank/DDBJ whole genome shotgun (WGS) entry which is preliminary data.</text>
</comment>
<dbReference type="EMBL" id="DVOT01000026">
    <property type="protein sequence ID" value="HIV26605.1"/>
    <property type="molecule type" value="Genomic_DNA"/>
</dbReference>
<organism evidence="2 3">
    <name type="scientific">Candidatus Ornithocaccomicrobium faecavium</name>
    <dbReference type="NCBI Taxonomy" id="2840890"/>
    <lineage>
        <taxon>Bacteria</taxon>
        <taxon>Bacillati</taxon>
        <taxon>Bacillota</taxon>
        <taxon>Clostridia</taxon>
        <taxon>Candidatus Ornithocaccomicrobium</taxon>
    </lineage>
</organism>
<dbReference type="AlphaFoldDB" id="A0A9D1TBL7"/>
<keyword evidence="1" id="KW-0472">Membrane</keyword>
<dbReference type="Proteomes" id="UP000886884">
    <property type="component" value="Unassembled WGS sequence"/>
</dbReference>
<evidence type="ECO:0000313" key="3">
    <source>
        <dbReference type="Proteomes" id="UP000886884"/>
    </source>
</evidence>
<protein>
    <submittedName>
        <fullName evidence="2">Uncharacterized protein</fullName>
    </submittedName>
</protein>
<keyword evidence="1" id="KW-1133">Transmembrane helix</keyword>
<feature type="transmembrane region" description="Helical" evidence="1">
    <location>
        <begin position="73"/>
        <end position="95"/>
    </location>
</feature>
<keyword evidence="1" id="KW-0812">Transmembrane</keyword>
<reference evidence="2" key="2">
    <citation type="journal article" date="2021" name="PeerJ">
        <title>Extensive microbial diversity within the chicken gut microbiome revealed by metagenomics and culture.</title>
        <authorList>
            <person name="Gilroy R."/>
            <person name="Ravi A."/>
            <person name="Getino M."/>
            <person name="Pursley I."/>
            <person name="Horton D.L."/>
            <person name="Alikhan N.F."/>
            <person name="Baker D."/>
            <person name="Gharbi K."/>
            <person name="Hall N."/>
            <person name="Watson M."/>
            <person name="Adriaenssens E.M."/>
            <person name="Foster-Nyarko E."/>
            <person name="Jarju S."/>
            <person name="Secka A."/>
            <person name="Antonio M."/>
            <person name="Oren A."/>
            <person name="Chaudhuri R.R."/>
            <person name="La Ragione R."/>
            <person name="Hildebrand F."/>
            <person name="Pallen M.J."/>
        </authorList>
    </citation>
    <scope>NUCLEOTIDE SEQUENCE</scope>
    <source>
        <strain evidence="2">CHK183-6373</strain>
    </source>
</reference>
<feature type="transmembrane region" description="Helical" evidence="1">
    <location>
        <begin position="42"/>
        <end position="61"/>
    </location>
</feature>
<accession>A0A9D1TBL7</accession>
<evidence type="ECO:0000313" key="2">
    <source>
        <dbReference type="EMBL" id="HIV26605.1"/>
    </source>
</evidence>
<sequence length="250" mass="28162">MRRVWALVIQGFCIMVIALFVLLRLWDQGWISWAWLDPLQRWYTLGGRTMAMALAAIFWIIETAVPQRQDGGLASLAMRMAWICIIVTIAMGSLLKSWGEGDIADCVWDVVVTVVLLRGVFELSHREAALTLILSIPMNQPQARTWAVLSGTEALAAFAAEFQKATGQELPENLRGEGSTYIACYGYTLEKLHWYGMDRRGGFSAAKAYYCVRARLREVEESMLNLYRTDAPVRLARAPSKDDTKIAKHN</sequence>
<gene>
    <name evidence="2" type="ORF">IAA64_01430</name>
</gene>
<evidence type="ECO:0000256" key="1">
    <source>
        <dbReference type="SAM" id="Phobius"/>
    </source>
</evidence>
<name>A0A9D1TBL7_9FIRM</name>
<feature type="transmembrane region" description="Helical" evidence="1">
    <location>
        <begin position="7"/>
        <end position="26"/>
    </location>
</feature>
<reference evidence="2" key="1">
    <citation type="submission" date="2020-10" db="EMBL/GenBank/DDBJ databases">
        <authorList>
            <person name="Gilroy R."/>
        </authorList>
    </citation>
    <scope>NUCLEOTIDE SEQUENCE</scope>
    <source>
        <strain evidence="2">CHK183-6373</strain>
    </source>
</reference>